<evidence type="ECO:0000256" key="2">
    <source>
        <dbReference type="ARBA" id="ARBA00022738"/>
    </source>
</evidence>
<evidence type="ECO:0000256" key="1">
    <source>
        <dbReference type="ARBA" id="ARBA00022549"/>
    </source>
</evidence>
<dbReference type="GO" id="GO:0016829">
    <property type="term" value="F:lyase activity"/>
    <property type="evidence" value="ECO:0007669"/>
    <property type="project" value="UniProtKB-KW"/>
</dbReference>
<dbReference type="AlphaFoldDB" id="A0A2D2Q2S8"/>
<protein>
    <submittedName>
        <fullName evidence="3">Phycocyanin alpha phycocyanobilin lyase</fullName>
    </submittedName>
</protein>
<dbReference type="NCBIfam" id="NF045915">
    <property type="entry name" value="PhycobilmeDegNblB"/>
    <property type="match status" value="1"/>
</dbReference>
<reference evidence="4" key="2">
    <citation type="journal article" date="2022" name="Front. Microbiol.">
        <title>Comparative Genomic Analysis Revealed Distinct Molecular Components and Organization of CO2-Concentrating Mechanism in Thermophilic Cyanobacteria.</title>
        <authorList>
            <person name="Tang J."/>
            <person name="Zhou H."/>
            <person name="Yao D."/>
            <person name="Riaz S."/>
            <person name="You D."/>
            <person name="Klepacz-Smolka A."/>
            <person name="Daroch M."/>
        </authorList>
    </citation>
    <scope>NUCLEOTIDE SEQUENCE [LARGE SCALE GENOMIC DNA]</scope>
    <source>
        <strain evidence="4">PCC 6715</strain>
    </source>
</reference>
<keyword evidence="4" id="KW-1185">Reference proteome</keyword>
<dbReference type="Pfam" id="PF13646">
    <property type="entry name" value="HEAT_2"/>
    <property type="match status" value="2"/>
</dbReference>
<name>A0A2D2Q2S8_PARLV</name>
<dbReference type="OrthoDB" id="510108at2"/>
<dbReference type="Proteomes" id="UP000231057">
    <property type="component" value="Chromosome"/>
</dbReference>
<dbReference type="EMBL" id="CP018092">
    <property type="protein sequence ID" value="ATS18567.1"/>
    <property type="molecule type" value="Genomic_DNA"/>
</dbReference>
<reference evidence="3 4" key="1">
    <citation type="submission" date="2016-11" db="EMBL/GenBank/DDBJ databases">
        <title>Complete genome sequence of thermophilic cyanobacteria strain Synechococcus sp. PCC6715.</title>
        <authorList>
            <person name="Tang J."/>
            <person name="Daroch M."/>
            <person name="Liang Y."/>
            <person name="Jiang D."/>
            <person name="Shah M."/>
        </authorList>
    </citation>
    <scope>NUCLEOTIDE SEQUENCE [LARGE SCALE GENOMIC DNA]</scope>
    <source>
        <strain evidence="3 4">PCC 6715</strain>
    </source>
</reference>
<dbReference type="InterPro" id="IPR016024">
    <property type="entry name" value="ARM-type_fold"/>
</dbReference>
<sequence>MGVDTTTIQQLLASADVGDRLQGLNQLRSLEPEVAFPLVQPLIQDANARIRYAAVSQLATLGHVNPTQTQELLRDRLLHDSETDVRAAAADAMAALQLPFALEDLETAYHSTDDWLLQFSIVAALGALANPAAVTLLKEALNSSQELVMLAAIGSLGELRQPDILDVLRPFVDYPDWQVRHRLAIALGQIGTADAKQILEQMQTDSAQAVVEAVQTSLAQLTS</sequence>
<dbReference type="InterPro" id="IPR011989">
    <property type="entry name" value="ARM-like"/>
</dbReference>
<organism evidence="3 4">
    <name type="scientific">Parathermosynechococcus lividus PCC 6715</name>
    <dbReference type="NCBI Taxonomy" id="1917166"/>
    <lineage>
        <taxon>Bacteria</taxon>
        <taxon>Bacillati</taxon>
        <taxon>Cyanobacteriota</taxon>
        <taxon>Cyanophyceae</taxon>
        <taxon>Acaryochloridales</taxon>
        <taxon>Thermosynechococcaceae</taxon>
        <taxon>Parathermosynechococcus</taxon>
    </lineage>
</organism>
<keyword evidence="3" id="KW-0456">Lyase</keyword>
<keyword evidence="1" id="KW-0042">Antenna complex</keyword>
<dbReference type="PANTHER" id="PTHR12697:SF39">
    <property type="entry name" value="SLR1687 PROTEIN"/>
    <property type="match status" value="1"/>
</dbReference>
<evidence type="ECO:0000313" key="4">
    <source>
        <dbReference type="Proteomes" id="UP000231057"/>
    </source>
</evidence>
<evidence type="ECO:0000313" key="3">
    <source>
        <dbReference type="EMBL" id="ATS18567.1"/>
    </source>
</evidence>
<dbReference type="GO" id="GO:0030089">
    <property type="term" value="C:phycobilisome"/>
    <property type="evidence" value="ECO:0007669"/>
    <property type="project" value="UniProtKB-KW"/>
</dbReference>
<accession>A0A2D2Q2S8</accession>
<dbReference type="SUPFAM" id="SSF48371">
    <property type="entry name" value="ARM repeat"/>
    <property type="match status" value="1"/>
</dbReference>
<dbReference type="PANTHER" id="PTHR12697">
    <property type="entry name" value="PBS LYASE HEAT-LIKE PROTEIN"/>
    <property type="match status" value="1"/>
</dbReference>
<dbReference type="GO" id="GO:0016491">
    <property type="term" value="F:oxidoreductase activity"/>
    <property type="evidence" value="ECO:0007669"/>
    <property type="project" value="TreeGrafter"/>
</dbReference>
<keyword evidence="2" id="KW-0605">Phycobilisome</keyword>
<dbReference type="SMART" id="SM00567">
    <property type="entry name" value="EZ_HEAT"/>
    <property type="match status" value="5"/>
</dbReference>
<proteinExistence type="predicted"/>
<dbReference type="Gene3D" id="1.25.10.10">
    <property type="entry name" value="Leucine-rich Repeat Variant"/>
    <property type="match status" value="1"/>
</dbReference>
<dbReference type="KEGG" id="slw:BRW62_07140"/>
<dbReference type="InterPro" id="IPR004155">
    <property type="entry name" value="PBS_lyase_HEAT"/>
</dbReference>
<gene>
    <name evidence="3" type="ORF">BRW62_07140</name>
</gene>